<sequence>MKENILITASTGFFGRHFLSYVNQISSNDSNFIAGVRRPKNVQEDEVVRCFQTRPFDFFNTSTFDKALDGIQKLILVRPPALKNTKKYILPLIKIAKEKGIKHITFLSVTNVEKSKMIPHLSVEKYIMESGIPYTIIRSGFFMQNITRLNQNEIIKNHTLSMSAGSGKVNFTDIRDVIEIAHSSLSNNKFENKELEITGDKAYSFFDVSEMISKQMGQKITYTKPSAIKFIRDKVKEKFSIQLIIQMSAVCNRIKQGKAEFTSEDFSHYMSKDSRTLQHFIEESF</sequence>
<gene>
    <name evidence="1" type="ORF">K4L44_01415</name>
</gene>
<evidence type="ECO:0000313" key="1">
    <source>
        <dbReference type="EMBL" id="QZE14558.1"/>
    </source>
</evidence>
<reference evidence="1" key="1">
    <citation type="submission" date="2021-08" db="EMBL/GenBank/DDBJ databases">
        <title>Novel anaerobic bacterium isolated from sea squirt in East Sea, Republic of Korea.</title>
        <authorList>
            <person name="Nguyen T.H."/>
            <person name="Li Z."/>
            <person name="Lee Y.-J."/>
            <person name="Ko J."/>
            <person name="Kim S.-G."/>
        </authorList>
    </citation>
    <scope>NUCLEOTIDE SEQUENCE</scope>
    <source>
        <strain evidence="1">KCTC 25031</strain>
    </source>
</reference>
<keyword evidence="2" id="KW-1185">Reference proteome</keyword>
<protein>
    <submittedName>
        <fullName evidence="1">NmrA family NAD(P)-binding protein</fullName>
    </submittedName>
</protein>
<name>A0AC61NG81_9BACT</name>
<dbReference type="EMBL" id="CP081303">
    <property type="protein sequence ID" value="QZE14558.1"/>
    <property type="molecule type" value="Genomic_DNA"/>
</dbReference>
<dbReference type="Proteomes" id="UP000826212">
    <property type="component" value="Chromosome"/>
</dbReference>
<accession>A0AC61NG81</accession>
<proteinExistence type="predicted"/>
<evidence type="ECO:0000313" key="2">
    <source>
        <dbReference type="Proteomes" id="UP000826212"/>
    </source>
</evidence>
<organism evidence="1 2">
    <name type="scientific">Halosquirtibacter laminarini</name>
    <dbReference type="NCBI Taxonomy" id="3374600"/>
    <lineage>
        <taxon>Bacteria</taxon>
        <taxon>Pseudomonadati</taxon>
        <taxon>Bacteroidota</taxon>
        <taxon>Bacteroidia</taxon>
        <taxon>Marinilabiliales</taxon>
        <taxon>Prolixibacteraceae</taxon>
        <taxon>Halosquirtibacter</taxon>
    </lineage>
</organism>